<evidence type="ECO:0000256" key="7">
    <source>
        <dbReference type="ARBA" id="ARBA00023244"/>
    </source>
</evidence>
<dbReference type="FunFam" id="3.30.160.40:FF:000001">
    <property type="entry name" value="Porphobilinogen deaminase"/>
    <property type="match status" value="1"/>
</dbReference>
<evidence type="ECO:0000256" key="1">
    <source>
        <dbReference type="ARBA" id="ARBA00001916"/>
    </source>
</evidence>
<dbReference type="RefSeq" id="WP_203951921.1">
    <property type="nucleotide sequence ID" value="NZ_BOOO01000005.1"/>
</dbReference>
<evidence type="ECO:0000256" key="4">
    <source>
        <dbReference type="ARBA" id="ARBA00005638"/>
    </source>
</evidence>
<dbReference type="SUPFAM" id="SSF54782">
    <property type="entry name" value="Porphobilinogen deaminase (hydroxymethylbilane synthase), C-terminal domain"/>
    <property type="match status" value="1"/>
</dbReference>
<feature type="domain" description="Porphobilinogen deaminase C-terminal" evidence="8">
    <location>
        <begin position="35"/>
        <end position="104"/>
    </location>
</feature>
<evidence type="ECO:0000313" key="10">
    <source>
        <dbReference type="Proteomes" id="UP000650628"/>
    </source>
</evidence>
<evidence type="ECO:0000256" key="2">
    <source>
        <dbReference type="ARBA" id="ARBA00002869"/>
    </source>
</evidence>
<comment type="caution">
    <text evidence="9">The sequence shown here is derived from an EMBL/GenBank/DDBJ whole genome shotgun (WGS) entry which is preliminary data.</text>
</comment>
<comment type="cofactor">
    <cofactor evidence="1">
        <name>dipyrromethane</name>
        <dbReference type="ChEBI" id="CHEBI:60342"/>
    </cofactor>
</comment>
<sequence length="117" mass="12480">MLPVGAGAIGTQARTADSPVMRMLDELNHPATAAHILAERTMLHMLRGHCNSPIAGYADTTPDGRMSLFGMVFKRDGSAFVRSHAWGDPSDPATLGSRVAADLLHQGAMKLIDATRK</sequence>
<gene>
    <name evidence="9" type="ORF">Pmi06nite_12930</name>
</gene>
<dbReference type="GO" id="GO:0005737">
    <property type="term" value="C:cytoplasm"/>
    <property type="evidence" value="ECO:0007669"/>
    <property type="project" value="TreeGrafter"/>
</dbReference>
<name>A0A8J3TLB1_9ACTN</name>
<accession>A0A8J3TLB1</accession>
<dbReference type="PANTHER" id="PTHR11557:SF0">
    <property type="entry name" value="PORPHOBILINOGEN DEAMINASE"/>
    <property type="match status" value="1"/>
</dbReference>
<dbReference type="EC" id="2.5.1.61" evidence="5"/>
<dbReference type="AlphaFoldDB" id="A0A8J3TLB1"/>
<dbReference type="Pfam" id="PF03900">
    <property type="entry name" value="Porphobil_deamC"/>
    <property type="match status" value="1"/>
</dbReference>
<proteinExistence type="inferred from homology"/>
<protein>
    <recommendedName>
        <fullName evidence="5">hydroxymethylbilane synthase</fullName>
        <ecNumber evidence="5">2.5.1.61</ecNumber>
    </recommendedName>
</protein>
<dbReference type="InterPro" id="IPR036803">
    <property type="entry name" value="Porphobilinogen_deaminase_C_sf"/>
</dbReference>
<evidence type="ECO:0000259" key="8">
    <source>
        <dbReference type="Pfam" id="PF03900"/>
    </source>
</evidence>
<evidence type="ECO:0000256" key="5">
    <source>
        <dbReference type="ARBA" id="ARBA00012655"/>
    </source>
</evidence>
<dbReference type="Proteomes" id="UP000650628">
    <property type="component" value="Unassembled WGS sequence"/>
</dbReference>
<evidence type="ECO:0000313" key="9">
    <source>
        <dbReference type="EMBL" id="GII27851.1"/>
    </source>
</evidence>
<keyword evidence="6" id="KW-0808">Transferase</keyword>
<comment type="function">
    <text evidence="2">Tetrapolymerization of the monopyrrole PBG into the hydroxymethylbilane pre-uroporphyrinogen in several discrete steps.</text>
</comment>
<evidence type="ECO:0000256" key="3">
    <source>
        <dbReference type="ARBA" id="ARBA00004735"/>
    </source>
</evidence>
<reference evidence="9 10" key="1">
    <citation type="submission" date="2021-01" db="EMBL/GenBank/DDBJ databases">
        <title>Whole genome shotgun sequence of Planotetraspora mira NBRC 15435.</title>
        <authorList>
            <person name="Komaki H."/>
            <person name="Tamura T."/>
        </authorList>
    </citation>
    <scope>NUCLEOTIDE SEQUENCE [LARGE SCALE GENOMIC DNA]</scope>
    <source>
        <strain evidence="9 10">NBRC 15435</strain>
    </source>
</reference>
<comment type="similarity">
    <text evidence="4">Belongs to the HMBS family.</text>
</comment>
<dbReference type="GO" id="GO:0004418">
    <property type="term" value="F:hydroxymethylbilane synthase activity"/>
    <property type="evidence" value="ECO:0007669"/>
    <property type="project" value="UniProtKB-EC"/>
</dbReference>
<evidence type="ECO:0000256" key="6">
    <source>
        <dbReference type="ARBA" id="ARBA00022679"/>
    </source>
</evidence>
<comment type="pathway">
    <text evidence="3">Porphyrin-containing compound metabolism; protoporphyrin-IX biosynthesis; coproporphyrinogen-III from 5-aminolevulinate: step 2/4.</text>
</comment>
<dbReference type="GO" id="GO:0006783">
    <property type="term" value="P:heme biosynthetic process"/>
    <property type="evidence" value="ECO:0007669"/>
    <property type="project" value="TreeGrafter"/>
</dbReference>
<keyword evidence="7" id="KW-0627">Porphyrin biosynthesis</keyword>
<dbReference type="InterPro" id="IPR022418">
    <property type="entry name" value="Porphobilinogen_deaminase_C"/>
</dbReference>
<dbReference type="InterPro" id="IPR022419">
    <property type="entry name" value="Porphobilin_deaminase_cofac_BS"/>
</dbReference>
<keyword evidence="10" id="KW-1185">Reference proteome</keyword>
<dbReference type="Gene3D" id="3.30.160.40">
    <property type="entry name" value="Porphobilinogen deaminase, C-terminal domain"/>
    <property type="match status" value="1"/>
</dbReference>
<dbReference type="PANTHER" id="PTHR11557">
    <property type="entry name" value="PORPHOBILINOGEN DEAMINASE"/>
    <property type="match status" value="1"/>
</dbReference>
<dbReference type="InterPro" id="IPR000860">
    <property type="entry name" value="HemC"/>
</dbReference>
<dbReference type="EMBL" id="BOOO01000005">
    <property type="protein sequence ID" value="GII27851.1"/>
    <property type="molecule type" value="Genomic_DNA"/>
</dbReference>
<organism evidence="9 10">
    <name type="scientific">Planotetraspora mira</name>
    <dbReference type="NCBI Taxonomy" id="58121"/>
    <lineage>
        <taxon>Bacteria</taxon>
        <taxon>Bacillati</taxon>
        <taxon>Actinomycetota</taxon>
        <taxon>Actinomycetes</taxon>
        <taxon>Streptosporangiales</taxon>
        <taxon>Streptosporangiaceae</taxon>
        <taxon>Planotetraspora</taxon>
    </lineage>
</organism>
<dbReference type="PROSITE" id="PS00533">
    <property type="entry name" value="PORPHOBILINOGEN_DEAM"/>
    <property type="match status" value="1"/>
</dbReference>